<evidence type="ECO:0000256" key="3">
    <source>
        <dbReference type="ARBA" id="ARBA00022452"/>
    </source>
</evidence>
<evidence type="ECO:0000256" key="6">
    <source>
        <dbReference type="ARBA" id="ARBA00023004"/>
    </source>
</evidence>
<dbReference type="AlphaFoldDB" id="A0A9J6RQN0"/>
<keyword evidence="8 12" id="KW-0798">TonB box</keyword>
<dbReference type="GO" id="GO:0009279">
    <property type="term" value="C:cell outer membrane"/>
    <property type="evidence" value="ECO:0007669"/>
    <property type="project" value="UniProtKB-SubCell"/>
</dbReference>
<dbReference type="Proteomes" id="UP001069090">
    <property type="component" value="Unassembled WGS sequence"/>
</dbReference>
<dbReference type="InterPro" id="IPR039426">
    <property type="entry name" value="TonB-dep_rcpt-like"/>
</dbReference>
<comment type="similarity">
    <text evidence="11 12">Belongs to the TonB-dependent receptor family.</text>
</comment>
<dbReference type="InterPro" id="IPR036942">
    <property type="entry name" value="Beta-barrel_TonB_sf"/>
</dbReference>
<dbReference type="EMBL" id="JAPTGG010000018">
    <property type="protein sequence ID" value="MCZ0866883.1"/>
    <property type="molecule type" value="Genomic_DNA"/>
</dbReference>
<evidence type="ECO:0000256" key="12">
    <source>
        <dbReference type="RuleBase" id="RU003357"/>
    </source>
</evidence>
<proteinExistence type="inferred from homology"/>
<evidence type="ECO:0000256" key="8">
    <source>
        <dbReference type="ARBA" id="ARBA00023077"/>
    </source>
</evidence>
<keyword evidence="16" id="KW-0675">Receptor</keyword>
<dbReference type="SUPFAM" id="SSF56935">
    <property type="entry name" value="Porins"/>
    <property type="match status" value="1"/>
</dbReference>
<feature type="domain" description="TonB-dependent receptor-like beta-barrel" evidence="14">
    <location>
        <begin position="323"/>
        <end position="689"/>
    </location>
</feature>
<evidence type="ECO:0000256" key="5">
    <source>
        <dbReference type="ARBA" id="ARBA00022692"/>
    </source>
</evidence>
<comment type="caution">
    <text evidence="16">The sequence shown here is derived from an EMBL/GenBank/DDBJ whole genome shotgun (WGS) entry which is preliminary data.</text>
</comment>
<keyword evidence="4" id="KW-0410">Iron transport</keyword>
<evidence type="ECO:0000313" key="17">
    <source>
        <dbReference type="Proteomes" id="UP001069090"/>
    </source>
</evidence>
<feature type="domain" description="TonB-dependent receptor plug" evidence="15">
    <location>
        <begin position="44"/>
        <end position="149"/>
    </location>
</feature>
<sequence>MKIKSLRKPLVGITLLSAAVSGQVQAQSLIEELVVTSRKRAETLQEVPDSITAFGRDQIESAGIKGFGDFANLTPNLSMNEGYRPGVAKITIRGMITPQVGDPPIAYVIDGITAPSIDFINQDLFAIERIEVLRGPQGALYGKGAVGGAINIVTRQPGNEVEGQVKATVGNGGTTSLNGYVSGPIIEDKVLYQVGASYSDRDGFNDNSFLNEETDFSERTTLQAMLQTMVSDDLTVDFRAKYADSEDGIGNYTLASFDEIDANKNIDDIDATANIMGVSERDILEVSVKADLFTELGEATFVLGYNKVEEEAFSDGEYTNMPDDLVNFTFFAGAQETLYDVDSYTAEFRFTGDSEVLEWQVGAYYQHRKINSEFSWFSDWVGTAERDRGSFTIPRDEYNLAVSAADFDADFGTEYAYSVVDENTSDSWAVFGQADYDVNDELSIAFALRYDEDKRESFDERQKGASKASETFSETQPKLQITYNWSEDMMTYLSASKGFRSGGFNEYDPTIIRVFDKEVSENIELGFKSVLWGGAMTLSGAVFHIDIENTQFTRLNLSTFTLENLGIDESTSKGIELEAVIQPMQGLRFNLGYGYADSEIDKFTATEDYGDITGNKVPGVHKYNINAGVEYSTPVSDVMDAMVRLDLIRKGPLAWELDNVIRSDTSNFVNLRTGIQTENYDVTLFVENVTDERVATEAFYGTAGVARMPNMPRFYGIEASYNF</sequence>
<keyword evidence="17" id="KW-1185">Reference proteome</keyword>
<keyword evidence="5 11" id="KW-0812">Transmembrane</keyword>
<evidence type="ECO:0000256" key="2">
    <source>
        <dbReference type="ARBA" id="ARBA00022448"/>
    </source>
</evidence>
<dbReference type="PANTHER" id="PTHR32552">
    <property type="entry name" value="FERRICHROME IRON RECEPTOR-RELATED"/>
    <property type="match status" value="1"/>
</dbReference>
<evidence type="ECO:0000259" key="14">
    <source>
        <dbReference type="Pfam" id="PF00593"/>
    </source>
</evidence>
<dbReference type="RefSeq" id="WP_258332834.1">
    <property type="nucleotide sequence ID" value="NZ_JAPTGG010000018.1"/>
</dbReference>
<comment type="subcellular location">
    <subcellularLocation>
        <location evidence="1 11">Cell outer membrane</location>
        <topology evidence="1 11">Multi-pass membrane protein</topology>
    </subcellularLocation>
</comment>
<keyword evidence="2 11" id="KW-0813">Transport</keyword>
<keyword evidence="13" id="KW-0732">Signal</keyword>
<dbReference type="PANTHER" id="PTHR32552:SF81">
    <property type="entry name" value="TONB-DEPENDENT OUTER MEMBRANE RECEPTOR"/>
    <property type="match status" value="1"/>
</dbReference>
<evidence type="ECO:0000313" key="16">
    <source>
        <dbReference type="EMBL" id="MCZ0866883.1"/>
    </source>
</evidence>
<feature type="chain" id="PRO_5039942961" evidence="13">
    <location>
        <begin position="27"/>
        <end position="723"/>
    </location>
</feature>
<keyword evidence="7" id="KW-0406">Ion transport</keyword>
<keyword evidence="3 11" id="KW-1134">Transmembrane beta strand</keyword>
<organism evidence="16 17">
    <name type="scientific">Dasania phycosphaerae</name>
    <dbReference type="NCBI Taxonomy" id="2950436"/>
    <lineage>
        <taxon>Bacteria</taxon>
        <taxon>Pseudomonadati</taxon>
        <taxon>Pseudomonadota</taxon>
        <taxon>Gammaproteobacteria</taxon>
        <taxon>Cellvibrionales</taxon>
        <taxon>Spongiibacteraceae</taxon>
        <taxon>Dasania</taxon>
    </lineage>
</organism>
<gene>
    <name evidence="16" type="ORF">O0V09_16870</name>
</gene>
<dbReference type="CDD" id="cd01347">
    <property type="entry name" value="ligand_gated_channel"/>
    <property type="match status" value="1"/>
</dbReference>
<evidence type="ECO:0000256" key="11">
    <source>
        <dbReference type="PROSITE-ProRule" id="PRU01360"/>
    </source>
</evidence>
<keyword evidence="6" id="KW-0408">Iron</keyword>
<dbReference type="Pfam" id="PF07715">
    <property type="entry name" value="Plug"/>
    <property type="match status" value="1"/>
</dbReference>
<dbReference type="Pfam" id="PF00593">
    <property type="entry name" value="TonB_dep_Rec_b-barrel"/>
    <property type="match status" value="1"/>
</dbReference>
<dbReference type="InterPro" id="IPR012910">
    <property type="entry name" value="Plug_dom"/>
</dbReference>
<protein>
    <submittedName>
        <fullName evidence="16">TonB-dependent receptor</fullName>
    </submittedName>
</protein>
<name>A0A9J6RQN0_9GAMM</name>
<reference evidence="16 17" key="1">
    <citation type="submission" date="2022-12" db="EMBL/GenBank/DDBJ databases">
        <title>Dasania phycosphaerae sp. nov., isolated from particulate material of the south coast of Korea.</title>
        <authorList>
            <person name="Jiang Y."/>
        </authorList>
    </citation>
    <scope>NUCLEOTIDE SEQUENCE [LARGE SCALE GENOMIC DNA]</scope>
    <source>
        <strain evidence="16 17">GY-19</strain>
    </source>
</reference>
<evidence type="ECO:0000256" key="1">
    <source>
        <dbReference type="ARBA" id="ARBA00004571"/>
    </source>
</evidence>
<feature type="signal peptide" evidence="13">
    <location>
        <begin position="1"/>
        <end position="26"/>
    </location>
</feature>
<dbReference type="PROSITE" id="PS52016">
    <property type="entry name" value="TONB_DEPENDENT_REC_3"/>
    <property type="match status" value="1"/>
</dbReference>
<evidence type="ECO:0000256" key="10">
    <source>
        <dbReference type="ARBA" id="ARBA00023237"/>
    </source>
</evidence>
<dbReference type="Gene3D" id="2.40.170.20">
    <property type="entry name" value="TonB-dependent receptor, beta-barrel domain"/>
    <property type="match status" value="1"/>
</dbReference>
<dbReference type="InterPro" id="IPR000531">
    <property type="entry name" value="Beta-barrel_TonB"/>
</dbReference>
<evidence type="ECO:0000256" key="7">
    <source>
        <dbReference type="ARBA" id="ARBA00023065"/>
    </source>
</evidence>
<accession>A0A9J6RQN0</accession>
<evidence type="ECO:0000256" key="4">
    <source>
        <dbReference type="ARBA" id="ARBA00022496"/>
    </source>
</evidence>
<evidence type="ECO:0000259" key="15">
    <source>
        <dbReference type="Pfam" id="PF07715"/>
    </source>
</evidence>
<keyword evidence="10 11" id="KW-0998">Cell outer membrane</keyword>
<dbReference type="GO" id="GO:0006826">
    <property type="term" value="P:iron ion transport"/>
    <property type="evidence" value="ECO:0007669"/>
    <property type="project" value="UniProtKB-KW"/>
</dbReference>
<keyword evidence="9 11" id="KW-0472">Membrane</keyword>
<evidence type="ECO:0000256" key="9">
    <source>
        <dbReference type="ARBA" id="ARBA00023136"/>
    </source>
</evidence>
<evidence type="ECO:0000256" key="13">
    <source>
        <dbReference type="SAM" id="SignalP"/>
    </source>
</evidence>